<dbReference type="EMBL" id="KQ257460">
    <property type="protein sequence ID" value="KNC98563.1"/>
    <property type="molecule type" value="Genomic_DNA"/>
</dbReference>
<keyword evidence="2 4" id="KW-0808">Transferase</keyword>
<evidence type="ECO:0000313" key="6">
    <source>
        <dbReference type="Proteomes" id="UP000053201"/>
    </source>
</evidence>
<dbReference type="AlphaFoldDB" id="A0A0L0HCX7"/>
<dbReference type="OrthoDB" id="414133at2759"/>
<dbReference type="Pfam" id="PF00145">
    <property type="entry name" value="DNA_methylase"/>
    <property type="match status" value="1"/>
</dbReference>
<dbReference type="GO" id="GO:0008168">
    <property type="term" value="F:methyltransferase activity"/>
    <property type="evidence" value="ECO:0007669"/>
    <property type="project" value="UniProtKB-KW"/>
</dbReference>
<comment type="similarity">
    <text evidence="4">Belongs to the class I-like SAM-binding methyltransferase superfamily. C5-methyltransferase family.</text>
</comment>
<dbReference type="eggNOG" id="KOG0919">
    <property type="taxonomic scope" value="Eukaryota"/>
</dbReference>
<dbReference type="SUPFAM" id="SSF53335">
    <property type="entry name" value="S-adenosyl-L-methionine-dependent methyltransferases"/>
    <property type="match status" value="1"/>
</dbReference>
<organism evidence="5 6">
    <name type="scientific">Spizellomyces punctatus (strain DAOM BR117)</name>
    <dbReference type="NCBI Taxonomy" id="645134"/>
    <lineage>
        <taxon>Eukaryota</taxon>
        <taxon>Fungi</taxon>
        <taxon>Fungi incertae sedis</taxon>
        <taxon>Chytridiomycota</taxon>
        <taxon>Chytridiomycota incertae sedis</taxon>
        <taxon>Chytridiomycetes</taxon>
        <taxon>Spizellomycetales</taxon>
        <taxon>Spizellomycetaceae</taxon>
        <taxon>Spizellomyces</taxon>
    </lineage>
</organism>
<dbReference type="VEuPathDB" id="FungiDB:SPPG_06250"/>
<evidence type="ECO:0000256" key="3">
    <source>
        <dbReference type="ARBA" id="ARBA00022691"/>
    </source>
</evidence>
<keyword evidence="3 4" id="KW-0949">S-adenosyl-L-methionine</keyword>
<dbReference type="OMA" id="NSLNCWV"/>
<accession>A0A0L0HCX7</accession>
<dbReference type="PANTHER" id="PTHR46098">
    <property type="entry name" value="TRNA (CYTOSINE(38)-C(5))-METHYLTRANSFERASE"/>
    <property type="match status" value="1"/>
</dbReference>
<evidence type="ECO:0000256" key="2">
    <source>
        <dbReference type="ARBA" id="ARBA00022679"/>
    </source>
</evidence>
<keyword evidence="6" id="KW-1185">Reference proteome</keyword>
<keyword evidence="1 4" id="KW-0489">Methyltransferase</keyword>
<dbReference type="GeneID" id="27689573"/>
<proteinExistence type="inferred from homology"/>
<dbReference type="InterPro" id="IPR050750">
    <property type="entry name" value="C5-MTase"/>
</dbReference>
<dbReference type="Gene3D" id="3.40.50.150">
    <property type="entry name" value="Vaccinia Virus protein VP39"/>
    <property type="match status" value="1"/>
</dbReference>
<dbReference type="GO" id="GO:0005634">
    <property type="term" value="C:nucleus"/>
    <property type="evidence" value="ECO:0007669"/>
    <property type="project" value="TreeGrafter"/>
</dbReference>
<reference evidence="5 6" key="1">
    <citation type="submission" date="2009-08" db="EMBL/GenBank/DDBJ databases">
        <title>The Genome Sequence of Spizellomyces punctatus strain DAOM BR117.</title>
        <authorList>
            <consortium name="The Broad Institute Genome Sequencing Platform"/>
            <person name="Russ C."/>
            <person name="Cuomo C."/>
            <person name="Shea T."/>
            <person name="Young S.K."/>
            <person name="Zeng Q."/>
            <person name="Koehrsen M."/>
            <person name="Haas B."/>
            <person name="Borodovsky M."/>
            <person name="Guigo R."/>
            <person name="Alvarado L."/>
            <person name="Berlin A."/>
            <person name="Bochicchio J."/>
            <person name="Borenstein D."/>
            <person name="Chapman S."/>
            <person name="Chen Z."/>
            <person name="Engels R."/>
            <person name="Freedman E."/>
            <person name="Gellesch M."/>
            <person name="Goldberg J."/>
            <person name="Griggs A."/>
            <person name="Gujja S."/>
            <person name="Heiman D."/>
            <person name="Hepburn T."/>
            <person name="Howarth C."/>
            <person name="Jen D."/>
            <person name="Larson L."/>
            <person name="Lewis B."/>
            <person name="Mehta T."/>
            <person name="Park D."/>
            <person name="Pearson M."/>
            <person name="Roberts A."/>
            <person name="Saif S."/>
            <person name="Shenoy N."/>
            <person name="Sisk P."/>
            <person name="Stolte C."/>
            <person name="Sykes S."/>
            <person name="Thomson T."/>
            <person name="Walk T."/>
            <person name="White J."/>
            <person name="Yandava C."/>
            <person name="Burger G."/>
            <person name="Gray M.W."/>
            <person name="Holland P.W.H."/>
            <person name="King N."/>
            <person name="Lang F.B.F."/>
            <person name="Roger A.J."/>
            <person name="Ruiz-Trillo I."/>
            <person name="Lander E."/>
            <person name="Nusbaum C."/>
        </authorList>
    </citation>
    <scope>NUCLEOTIDE SEQUENCE [LARGE SCALE GENOMIC DNA]</scope>
    <source>
        <strain evidence="5 6">DAOM BR117</strain>
    </source>
</reference>
<evidence type="ECO:0000256" key="4">
    <source>
        <dbReference type="PROSITE-ProRule" id="PRU01016"/>
    </source>
</evidence>
<dbReference type="STRING" id="645134.A0A0L0HCX7"/>
<dbReference type="InterPro" id="IPR001525">
    <property type="entry name" value="C5_MeTfrase"/>
</dbReference>
<evidence type="ECO:0008006" key="7">
    <source>
        <dbReference type="Google" id="ProtNLM"/>
    </source>
</evidence>
<protein>
    <recommendedName>
        <fullName evidence="7">DNA (Cytosine-5-)-methyltransferase</fullName>
    </recommendedName>
</protein>
<evidence type="ECO:0000256" key="1">
    <source>
        <dbReference type="ARBA" id="ARBA00022603"/>
    </source>
</evidence>
<dbReference type="Gene3D" id="3.90.120.10">
    <property type="entry name" value="DNA Methylase, subunit A, domain 2"/>
    <property type="match status" value="1"/>
</dbReference>
<dbReference type="InterPro" id="IPR029063">
    <property type="entry name" value="SAM-dependent_MTases_sf"/>
</dbReference>
<dbReference type="PRINTS" id="PR00105">
    <property type="entry name" value="C5METTRFRASE"/>
</dbReference>
<dbReference type="InParanoid" id="A0A0L0HCX7"/>
<dbReference type="Proteomes" id="UP000053201">
    <property type="component" value="Unassembled WGS sequence"/>
</dbReference>
<dbReference type="FunCoup" id="A0A0L0HCX7">
    <property type="interactions" value="210"/>
</dbReference>
<dbReference type="PANTHER" id="PTHR46098:SF1">
    <property type="entry name" value="TRNA (CYTOSINE(38)-C(5))-METHYLTRANSFERASE"/>
    <property type="match status" value="1"/>
</dbReference>
<sequence>MDIVSVAFRISCATFELGVEMWRSAHGGLEMTFQKPEGPERLENRIRALEFFSGIGGLHYGLEYAHPRSEVVAAFDINEHANLCYHHNFGLKPTQTGIQTLTPKAVDKLQANCWLMSPPCQPYTQGGKQLDDKDPRAEGLLHLIELLGLVQTPPEFVFVENVPNFELSRSRKLMVDKLDELGYEIHEFLVTPLQFGIANDRRRYYLTARRVGLANDSSREGKYSEHATIHTTPWPKSIFGKTMENAPQPRMLSEYLEDLDDTTLYKVPDVYITKRHKFRFDIVNPSDRRCSCFTKAYGSHHVIGSGSFLQTDKFEKPHNFDDPTDLLDLGLRFFTPTEVARLHAFPVDGEANIHQFLDGGVPAASRHKLIFPPNLTTIQKWRLLGNSLNCRVVGVLMRDVLFKMR</sequence>
<name>A0A0L0HCX7_SPIPD</name>
<feature type="active site" evidence="4">
    <location>
        <position position="120"/>
    </location>
</feature>
<dbReference type="GO" id="GO:0032259">
    <property type="term" value="P:methylation"/>
    <property type="evidence" value="ECO:0007669"/>
    <property type="project" value="UniProtKB-KW"/>
</dbReference>
<gene>
    <name evidence="5" type="ORF">SPPG_06250</name>
</gene>
<dbReference type="PROSITE" id="PS51679">
    <property type="entry name" value="SAM_MT_C5"/>
    <property type="match status" value="1"/>
</dbReference>
<evidence type="ECO:0000313" key="5">
    <source>
        <dbReference type="EMBL" id="KNC98563.1"/>
    </source>
</evidence>
<dbReference type="RefSeq" id="XP_016606603.1">
    <property type="nucleotide sequence ID" value="XM_016754461.1"/>
</dbReference>